<feature type="transmembrane region" description="Helical" evidence="9">
    <location>
        <begin position="368"/>
        <end position="390"/>
    </location>
</feature>
<protein>
    <submittedName>
        <fullName evidence="11">ABC transporter permease subunit</fullName>
    </submittedName>
</protein>
<evidence type="ECO:0000256" key="9">
    <source>
        <dbReference type="RuleBase" id="RU363032"/>
    </source>
</evidence>
<dbReference type="PROSITE" id="PS50928">
    <property type="entry name" value="ABC_TM1"/>
    <property type="match status" value="1"/>
</dbReference>
<dbReference type="Proteomes" id="UP000596387">
    <property type="component" value="Plasmid p-SCP1"/>
</dbReference>
<keyword evidence="8 9" id="KW-0472">Membrane</keyword>
<feature type="domain" description="ABC transmembrane type-1" evidence="10">
    <location>
        <begin position="96"/>
        <end position="387"/>
    </location>
</feature>
<feature type="transmembrane region" description="Helical" evidence="9">
    <location>
        <begin position="268"/>
        <end position="291"/>
    </location>
</feature>
<dbReference type="Gene3D" id="1.10.3720.10">
    <property type="entry name" value="MetI-like"/>
    <property type="match status" value="2"/>
</dbReference>
<dbReference type="PANTHER" id="PTHR30614">
    <property type="entry name" value="MEMBRANE COMPONENT OF AMINO ACID ABC TRANSPORTER"/>
    <property type="match status" value="1"/>
</dbReference>
<dbReference type="CDD" id="cd06261">
    <property type="entry name" value="TM_PBP2"/>
    <property type="match status" value="1"/>
</dbReference>
<evidence type="ECO:0000259" key="10">
    <source>
        <dbReference type="PROSITE" id="PS50928"/>
    </source>
</evidence>
<reference evidence="11 12" key="1">
    <citation type="submission" date="2019-12" db="EMBL/GenBank/DDBJ databases">
        <title>Complete Genome Sequence of a Quorum-Sensing Bacterium,Rhodobacteraceae bacterium C31, Isolated from a marine microalgae symbiotic bacteria.</title>
        <authorList>
            <person name="Zhang Y."/>
        </authorList>
    </citation>
    <scope>NUCLEOTIDE SEQUENCE [LARGE SCALE GENOMIC DNA]</scope>
    <source>
        <strain evidence="11 12">C31</strain>
        <plasmid evidence="11 12">p-SCP1</plasmid>
    </source>
</reference>
<organism evidence="11 12">
    <name type="scientific">Ponticoccus alexandrii</name>
    <dbReference type="NCBI Taxonomy" id="1943633"/>
    <lineage>
        <taxon>Bacteria</taxon>
        <taxon>Pseudomonadati</taxon>
        <taxon>Pseudomonadota</taxon>
        <taxon>Alphaproteobacteria</taxon>
        <taxon>Rhodobacterales</taxon>
        <taxon>Roseobacteraceae</taxon>
        <taxon>Ponticoccus</taxon>
    </lineage>
</organism>
<dbReference type="InterPro" id="IPR035906">
    <property type="entry name" value="MetI-like_sf"/>
</dbReference>
<geneLocation type="plasmid" evidence="11 12">
    <name>p-SCP1</name>
</geneLocation>
<evidence type="ECO:0000256" key="4">
    <source>
        <dbReference type="ARBA" id="ARBA00022475"/>
    </source>
</evidence>
<dbReference type="NCBIfam" id="TIGR01726">
    <property type="entry name" value="HEQRo_perm_3TM"/>
    <property type="match status" value="1"/>
</dbReference>
<name>A0ABX7FDM3_9RHOB</name>
<keyword evidence="11" id="KW-0614">Plasmid</keyword>
<dbReference type="RefSeq" id="WP_023851617.1">
    <property type="nucleotide sequence ID" value="NZ_CP047167.1"/>
</dbReference>
<feature type="transmembrane region" description="Helical" evidence="9">
    <location>
        <begin position="192"/>
        <end position="211"/>
    </location>
</feature>
<dbReference type="InterPro" id="IPR043429">
    <property type="entry name" value="ArtM/GltK/GlnP/TcyL/YhdX-like"/>
</dbReference>
<evidence type="ECO:0000256" key="5">
    <source>
        <dbReference type="ARBA" id="ARBA00022692"/>
    </source>
</evidence>
<dbReference type="InterPro" id="IPR000515">
    <property type="entry name" value="MetI-like"/>
</dbReference>
<keyword evidence="12" id="KW-1185">Reference proteome</keyword>
<dbReference type="EMBL" id="CP047167">
    <property type="protein sequence ID" value="QRF68675.1"/>
    <property type="molecule type" value="Genomic_DNA"/>
</dbReference>
<evidence type="ECO:0000313" key="12">
    <source>
        <dbReference type="Proteomes" id="UP000596387"/>
    </source>
</evidence>
<keyword evidence="4" id="KW-1003">Cell membrane</keyword>
<feature type="transmembrane region" description="Helical" evidence="9">
    <location>
        <begin position="102"/>
        <end position="122"/>
    </location>
</feature>
<evidence type="ECO:0000313" key="11">
    <source>
        <dbReference type="EMBL" id="QRF68675.1"/>
    </source>
</evidence>
<comment type="similarity">
    <text evidence="2">Belongs to the binding-protein-dependent transport system permease family. HisMQ subfamily.</text>
</comment>
<comment type="subcellular location">
    <subcellularLocation>
        <location evidence="1">Cell inner membrane</location>
        <topology evidence="1">Multi-pass membrane protein</topology>
    </subcellularLocation>
    <subcellularLocation>
        <location evidence="9">Cell membrane</location>
        <topology evidence="9">Multi-pass membrane protein</topology>
    </subcellularLocation>
</comment>
<keyword evidence="5 9" id="KW-0812">Transmembrane</keyword>
<evidence type="ECO:0000256" key="1">
    <source>
        <dbReference type="ARBA" id="ARBA00004429"/>
    </source>
</evidence>
<dbReference type="SUPFAM" id="SSF161098">
    <property type="entry name" value="MetI-like"/>
    <property type="match status" value="2"/>
</dbReference>
<gene>
    <name evidence="11" type="ORF">GQA70_20060</name>
</gene>
<keyword evidence="6" id="KW-0029">Amino-acid transport</keyword>
<accession>A0ABX7FDM3</accession>
<dbReference type="InterPro" id="IPR010065">
    <property type="entry name" value="AA_ABC_transptr_permease_3TM"/>
</dbReference>
<evidence type="ECO:0000256" key="6">
    <source>
        <dbReference type="ARBA" id="ARBA00022970"/>
    </source>
</evidence>
<evidence type="ECO:0000256" key="2">
    <source>
        <dbReference type="ARBA" id="ARBA00010072"/>
    </source>
</evidence>
<evidence type="ECO:0000256" key="8">
    <source>
        <dbReference type="ARBA" id="ARBA00023136"/>
    </source>
</evidence>
<feature type="transmembrane region" description="Helical" evidence="9">
    <location>
        <begin position="223"/>
        <end position="248"/>
    </location>
</feature>
<feature type="transmembrane region" description="Helical" evidence="9">
    <location>
        <begin position="30"/>
        <end position="48"/>
    </location>
</feature>
<dbReference type="PANTHER" id="PTHR30614:SF37">
    <property type="entry name" value="AMINO-ACID ABC TRANSPORTER PERMEASE PROTEIN YHDX-RELATED"/>
    <property type="match status" value="1"/>
</dbReference>
<evidence type="ECO:0000256" key="7">
    <source>
        <dbReference type="ARBA" id="ARBA00022989"/>
    </source>
</evidence>
<proteinExistence type="inferred from homology"/>
<dbReference type="Pfam" id="PF00528">
    <property type="entry name" value="BPD_transp_1"/>
    <property type="match status" value="1"/>
</dbReference>
<evidence type="ECO:0000256" key="3">
    <source>
        <dbReference type="ARBA" id="ARBA00022448"/>
    </source>
</evidence>
<keyword evidence="3 9" id="KW-0813">Transport</keyword>
<keyword evidence="7 9" id="KW-1133">Transmembrane helix</keyword>
<sequence length="399" mass="42847">MSHLDGSIRGGQKPRATLGSIIYSKTFRTIATQVVMAALVVMAGLFLYNNVVENLRAQSIATGFGFLQQDAQFDIGETPIAYNATDSYARAFLVGLLNTLRVSAAGILLATILGFSVGFARVSSNWLLSKVATGYVEIVRNVPVILQVIFWAVVLRNLPGAREAIDFGGFAFLTNRGLSFAVPATDPIHGPIIYACLAGIVLSILGGYLARRHREKTGRYISMLWPSIGLIFGLPALVWLLGGAPTALSVPALKGFNFRGGVTISPEFTALLIGIALYASGFIAEIVRAGLQATPTGQIEAARSIGLRTRFVMRYVVLPQALRVIVPPLTSQYVSLIKNSSIAVVVGYPDLVNIGNTAMNQTGQAVEAIAVMMMVYLTVSLITSTFMNVYNRLVAIKER</sequence>